<name>A0A1E5VWX3_9POAL</name>
<keyword evidence="3" id="KW-1185">Reference proteome</keyword>
<evidence type="ECO:0000313" key="2">
    <source>
        <dbReference type="EMBL" id="OEL29606.1"/>
    </source>
</evidence>
<proteinExistence type="predicted"/>
<protein>
    <submittedName>
        <fullName evidence="2">Uncharacterized protein</fullName>
    </submittedName>
</protein>
<evidence type="ECO:0000256" key="1">
    <source>
        <dbReference type="SAM" id="MobiDB-lite"/>
    </source>
</evidence>
<organism evidence="2 3">
    <name type="scientific">Dichanthelium oligosanthes</name>
    <dbReference type="NCBI Taxonomy" id="888268"/>
    <lineage>
        <taxon>Eukaryota</taxon>
        <taxon>Viridiplantae</taxon>
        <taxon>Streptophyta</taxon>
        <taxon>Embryophyta</taxon>
        <taxon>Tracheophyta</taxon>
        <taxon>Spermatophyta</taxon>
        <taxon>Magnoliopsida</taxon>
        <taxon>Liliopsida</taxon>
        <taxon>Poales</taxon>
        <taxon>Poaceae</taxon>
        <taxon>PACMAD clade</taxon>
        <taxon>Panicoideae</taxon>
        <taxon>Panicodae</taxon>
        <taxon>Paniceae</taxon>
        <taxon>Dichantheliinae</taxon>
        <taxon>Dichanthelium</taxon>
    </lineage>
</organism>
<dbReference type="PANTHER" id="PTHR34212">
    <property type="entry name" value="OS02G0104200 PROTEIN"/>
    <property type="match status" value="1"/>
</dbReference>
<dbReference type="PANTHER" id="PTHR34212:SF1">
    <property type="entry name" value="OS06G0106900 PROTEIN"/>
    <property type="match status" value="1"/>
</dbReference>
<feature type="region of interest" description="Disordered" evidence="1">
    <location>
        <begin position="1"/>
        <end position="33"/>
    </location>
</feature>
<dbReference type="OrthoDB" id="1939301at2759"/>
<dbReference type="EMBL" id="LWDX02027261">
    <property type="protein sequence ID" value="OEL29606.1"/>
    <property type="molecule type" value="Genomic_DNA"/>
</dbReference>
<sequence>MDKAILSNQAGKVLKKGKKKQAKDELDRQKQVEKKRRRLEKALANSAAIISELVDAQATDIYPSDGLICASHAYVPKGRWADWGIVQPLPSWGEVRDLQGPYYQGTFHQSVNCPGFIAAQAVSSLQIREDSSEITTSPSQGAAAATVVNRMLGGTNRLNLYREI</sequence>
<feature type="compositionally biased region" description="Basic and acidic residues" evidence="1">
    <location>
        <begin position="22"/>
        <end position="32"/>
    </location>
</feature>
<accession>A0A1E5VWX3</accession>
<dbReference type="AlphaFoldDB" id="A0A1E5VWX3"/>
<gene>
    <name evidence="2" type="ORF">BAE44_0009375</name>
</gene>
<comment type="caution">
    <text evidence="2">The sequence shown here is derived from an EMBL/GenBank/DDBJ whole genome shotgun (WGS) entry which is preliminary data.</text>
</comment>
<dbReference type="Proteomes" id="UP000095767">
    <property type="component" value="Unassembled WGS sequence"/>
</dbReference>
<evidence type="ECO:0000313" key="3">
    <source>
        <dbReference type="Proteomes" id="UP000095767"/>
    </source>
</evidence>
<dbReference type="STRING" id="888268.A0A1E5VWX3"/>
<reference evidence="2 3" key="1">
    <citation type="submission" date="2016-09" db="EMBL/GenBank/DDBJ databases">
        <title>The draft genome of Dichanthelium oligosanthes: A C3 panicoid grass species.</title>
        <authorList>
            <person name="Studer A.J."/>
            <person name="Schnable J.C."/>
            <person name="Brutnell T.P."/>
        </authorList>
    </citation>
    <scope>NUCLEOTIDE SEQUENCE [LARGE SCALE GENOMIC DNA]</scope>
    <source>
        <strain evidence="3">cv. Kellogg 1175</strain>
        <tissue evidence="2">Leaf</tissue>
    </source>
</reference>